<dbReference type="EMBL" id="AP023343">
    <property type="protein sequence ID" value="BCI86210.1"/>
    <property type="molecule type" value="Genomic_DNA"/>
</dbReference>
<name>A0A7G1I5E9_MYCKA</name>
<keyword evidence="1" id="KW-0812">Transmembrane</keyword>
<evidence type="ECO:0000256" key="1">
    <source>
        <dbReference type="SAM" id="Phobius"/>
    </source>
</evidence>
<organism evidence="2 3">
    <name type="scientific">Mycobacterium kansasii</name>
    <dbReference type="NCBI Taxonomy" id="1768"/>
    <lineage>
        <taxon>Bacteria</taxon>
        <taxon>Bacillati</taxon>
        <taxon>Actinomycetota</taxon>
        <taxon>Actinomycetes</taxon>
        <taxon>Mycobacteriales</taxon>
        <taxon>Mycobacteriaceae</taxon>
        <taxon>Mycobacterium</taxon>
    </lineage>
</organism>
<feature type="transmembrane region" description="Helical" evidence="1">
    <location>
        <begin position="74"/>
        <end position="91"/>
    </location>
</feature>
<keyword evidence="1" id="KW-1133">Transmembrane helix</keyword>
<evidence type="ECO:0000313" key="2">
    <source>
        <dbReference type="EMBL" id="BCI86210.1"/>
    </source>
</evidence>
<evidence type="ECO:0000313" key="3">
    <source>
        <dbReference type="Proteomes" id="UP000516380"/>
    </source>
</evidence>
<dbReference type="Proteomes" id="UP000516380">
    <property type="component" value="Chromosome"/>
</dbReference>
<accession>A0A7G1I5E9</accession>
<evidence type="ECO:0008006" key="4">
    <source>
        <dbReference type="Google" id="ProtNLM"/>
    </source>
</evidence>
<feature type="transmembrane region" description="Helical" evidence="1">
    <location>
        <begin position="12"/>
        <end position="30"/>
    </location>
</feature>
<sequence length="112" mass="12175">MGNISRPPTAIYHIWHVALMLFVITVRLAYQQRLSPQVARYTRILIAGMAMCAVGDVVNSAISGIEPISQKLSTAIILFGAGYTLYVYVLYRFLSPDSHNVAEPVTACGGSS</sequence>
<reference evidence="2 3" key="1">
    <citation type="submission" date="2020-07" db="EMBL/GenBank/DDBJ databases">
        <title>Mycobacterium kansasii (former subtype) with zoonotic potential isolated from diseased indoor pet cat, Japan.</title>
        <authorList>
            <person name="Fukano H."/>
            <person name="Terazono T."/>
            <person name="Hoshino Y."/>
        </authorList>
    </citation>
    <scope>NUCLEOTIDE SEQUENCE [LARGE SCALE GENOMIC DNA]</scope>
    <source>
        <strain evidence="2 3">Kuro-I</strain>
    </source>
</reference>
<protein>
    <recommendedName>
        <fullName evidence="4">YhhN-like family protein</fullName>
    </recommendedName>
</protein>
<keyword evidence="3" id="KW-1185">Reference proteome</keyword>
<feature type="transmembrane region" description="Helical" evidence="1">
    <location>
        <begin position="42"/>
        <end position="62"/>
    </location>
</feature>
<keyword evidence="1" id="KW-0472">Membrane</keyword>
<dbReference type="AlphaFoldDB" id="A0A7G1I5E9"/>
<proteinExistence type="predicted"/>
<gene>
    <name evidence="2" type="ORF">NIIDMKKI_14160</name>
</gene>